<dbReference type="Pfam" id="PF17762">
    <property type="entry name" value="HTH_ParB"/>
    <property type="match status" value="1"/>
</dbReference>
<evidence type="ECO:0000313" key="4">
    <source>
        <dbReference type="Proteomes" id="UP001595834"/>
    </source>
</evidence>
<sequence length="398" mass="42351">MSKASLLGSGSSFAAAPPAGRRSARGRAKAITEGTIPAYELVRLSLDQVSPTPLNPRRNFGTDEQKAQFGEELRKAQLAACVVVTRTAYLALWPEHEAHIGSAEYVLCNGERRFRSAVHVDLEALDFVVRDEFAESRETFLNHLLKENLDRTDFDPIERANGVHQLVSVCAETREFGSQSRAAEQLGKSAGWITNQLLLLELPSEIQTMLSSNGLSGRDGVWLGRRLKDSPGLDAAGLLALLAEDKETKAQRKAEEKSILRAVAQGAAGTSPGEPLTAVKGAPGALPSQQTASSQPSSRSRSAGGGQEPLTAVKSQGVPEVSPDASSHSPAEPLTAVKSIEPLAPPVPAKTEGAADPQPSPDLRNYLGETAVEQARRLAQALTSDELVALVEALRTHL</sequence>
<dbReference type="RefSeq" id="WP_344370464.1">
    <property type="nucleotide sequence ID" value="NZ_BAAASQ010000001.1"/>
</dbReference>
<dbReference type="SUPFAM" id="SSF109709">
    <property type="entry name" value="KorB DNA-binding domain-like"/>
    <property type="match status" value="1"/>
</dbReference>
<feature type="compositionally biased region" description="Low complexity" evidence="1">
    <location>
        <begin position="287"/>
        <end position="302"/>
    </location>
</feature>
<gene>
    <name evidence="3" type="ORF">ACFPFX_04805</name>
</gene>
<comment type="caution">
    <text evidence="3">The sequence shown here is derived from an EMBL/GenBank/DDBJ whole genome shotgun (WGS) entry which is preliminary data.</text>
</comment>
<dbReference type="Proteomes" id="UP001595834">
    <property type="component" value="Unassembled WGS sequence"/>
</dbReference>
<evidence type="ECO:0000259" key="2">
    <source>
        <dbReference type="Pfam" id="PF17762"/>
    </source>
</evidence>
<feature type="region of interest" description="Disordered" evidence="1">
    <location>
        <begin position="1"/>
        <end position="27"/>
    </location>
</feature>
<dbReference type="InterPro" id="IPR050336">
    <property type="entry name" value="Chromosome_partition/occlusion"/>
</dbReference>
<dbReference type="InterPro" id="IPR041468">
    <property type="entry name" value="HTH_ParB/Spo0J"/>
</dbReference>
<protein>
    <submittedName>
        <fullName evidence="3">Plasmid partitioning protein</fullName>
    </submittedName>
</protein>
<evidence type="ECO:0000256" key="1">
    <source>
        <dbReference type="SAM" id="MobiDB-lite"/>
    </source>
</evidence>
<keyword evidence="4" id="KW-1185">Reference proteome</keyword>
<evidence type="ECO:0000313" key="3">
    <source>
        <dbReference type="EMBL" id="MFC4955615.1"/>
    </source>
</evidence>
<dbReference type="Gene3D" id="1.10.10.2830">
    <property type="match status" value="1"/>
</dbReference>
<feature type="domain" description="ParB/Spo0J HTH" evidence="2">
    <location>
        <begin position="153"/>
        <end position="219"/>
    </location>
</feature>
<accession>A0ABV9UF20</accession>
<proteinExistence type="predicted"/>
<name>A0ABV9UF20_9ACTN</name>
<dbReference type="EMBL" id="JBHSIZ010000005">
    <property type="protein sequence ID" value="MFC4955615.1"/>
    <property type="molecule type" value="Genomic_DNA"/>
</dbReference>
<dbReference type="PANTHER" id="PTHR33375:SF1">
    <property type="entry name" value="CHROMOSOME-PARTITIONING PROTEIN PARB-RELATED"/>
    <property type="match status" value="1"/>
</dbReference>
<feature type="region of interest" description="Disordered" evidence="1">
    <location>
        <begin position="264"/>
        <end position="365"/>
    </location>
</feature>
<reference evidence="4" key="1">
    <citation type="journal article" date="2019" name="Int. J. Syst. Evol. Microbiol.">
        <title>The Global Catalogue of Microorganisms (GCM) 10K type strain sequencing project: providing services to taxonomists for standard genome sequencing and annotation.</title>
        <authorList>
            <consortium name="The Broad Institute Genomics Platform"/>
            <consortium name="The Broad Institute Genome Sequencing Center for Infectious Disease"/>
            <person name="Wu L."/>
            <person name="Ma J."/>
        </authorList>
    </citation>
    <scope>NUCLEOTIDE SEQUENCE [LARGE SCALE GENOMIC DNA]</scope>
    <source>
        <strain evidence="4">CCM 7224</strain>
    </source>
</reference>
<dbReference type="PANTHER" id="PTHR33375">
    <property type="entry name" value="CHROMOSOME-PARTITIONING PROTEIN PARB-RELATED"/>
    <property type="match status" value="1"/>
</dbReference>
<feature type="compositionally biased region" description="Low complexity" evidence="1">
    <location>
        <begin position="1"/>
        <end position="21"/>
    </location>
</feature>
<organism evidence="3 4">
    <name type="scientific">Streptomyces mauvecolor</name>
    <dbReference type="NCBI Taxonomy" id="58345"/>
    <lineage>
        <taxon>Bacteria</taxon>
        <taxon>Bacillati</taxon>
        <taxon>Actinomycetota</taxon>
        <taxon>Actinomycetes</taxon>
        <taxon>Kitasatosporales</taxon>
        <taxon>Streptomycetaceae</taxon>
        <taxon>Streptomyces</taxon>
    </lineage>
</organism>